<protein>
    <recommendedName>
        <fullName evidence="2">Delta(24)-sterol reductase</fullName>
        <ecNumber evidence="2">1.3.1.72</ecNumber>
    </recommendedName>
</protein>
<dbReference type="PROSITE" id="PS51387">
    <property type="entry name" value="FAD_PCMH"/>
    <property type="match status" value="1"/>
</dbReference>
<dbReference type="RefSeq" id="XP_023621644.1">
    <property type="nucleotide sequence ID" value="XM_023765876.1"/>
</dbReference>
<dbReference type="EMBL" id="FJUY01000001">
    <property type="protein sequence ID" value="CZT14747.1"/>
    <property type="molecule type" value="Genomic_DNA"/>
</dbReference>
<evidence type="ECO:0000256" key="2">
    <source>
        <dbReference type="ARBA" id="ARBA00012405"/>
    </source>
</evidence>
<proteinExistence type="predicted"/>
<dbReference type="OrthoDB" id="415825at2759"/>
<dbReference type="InterPro" id="IPR036318">
    <property type="entry name" value="FAD-bd_PCMH-like_sf"/>
</dbReference>
<comment type="subcellular location">
    <subcellularLocation>
        <location evidence="1">Membrane</location>
        <topology evidence="1">Single-pass membrane protein</topology>
    </subcellularLocation>
</comment>
<dbReference type="AlphaFoldDB" id="A0A2D3USS1"/>
<dbReference type="GO" id="GO:0050614">
    <property type="term" value="F:Delta24-sterol reductase activity"/>
    <property type="evidence" value="ECO:0007669"/>
    <property type="project" value="UniProtKB-EC"/>
</dbReference>
<feature type="domain" description="FAD-binding PCMH-type" evidence="6">
    <location>
        <begin position="1"/>
        <end position="175"/>
    </location>
</feature>
<evidence type="ECO:0000256" key="5">
    <source>
        <dbReference type="ARBA" id="ARBA00023136"/>
    </source>
</evidence>
<dbReference type="InterPro" id="IPR006094">
    <property type="entry name" value="Oxid_FAD_bind_N"/>
</dbReference>
<gene>
    <name evidence="7" type="ORF">RCC_12238</name>
</gene>
<sequence length="531" mass="59837">MDLPDSKMEAHASKILTIASRIKTFHAANQKFRISHGSTNSTRNQSFRDKQNIIDTSGLTGILEVNPSKKTILVGANVPMDRLVEATLAHNLIPPVVADFPGITVGGGYSGTTGESSSYKHGFFDRTVTRVEMILGTGEIVYLSETENQDLFRGAAGSLGTLGVVTLLEISLVEAKRFVEVVYHPVRSIGEAVAKCKEETSGEKGERNDYVDGILFSPTSGFIITGRRVQDAEKGSPIRRFSGRKDPWFYMHVQSLLSKTSSSPQNQDNGESGGVIKEFFPLPEYLFRYDRGSFWTGRSLFTMTSWLPFNPFTRYLLDDFCKTRMLYAAMHSQPINIMILHDCGVPYPSAENFIEWAGECTGIWPVWLCPLKQSPRPTLHPHLKDGDDGEEEAGILNVGIWGAPRGGGDVGEYLRENEELEGRLKGIGGLKWLYSPQWAEEEEFYKQFNRKWYEDLRTKYSATRLPTIYDKARTDPGELQRKLDGMTWRDVRPAFFPGWMLHCCRKAWVSGQWRAGRKATWMEWVGRGKGE</sequence>
<dbReference type="GO" id="GO:0016020">
    <property type="term" value="C:membrane"/>
    <property type="evidence" value="ECO:0007669"/>
    <property type="project" value="UniProtKB-SubCell"/>
</dbReference>
<dbReference type="PANTHER" id="PTHR10801">
    <property type="entry name" value="24-DEHYDROCHOLESTEROL REDUCTASE"/>
    <property type="match status" value="1"/>
</dbReference>
<dbReference type="GO" id="GO:0071949">
    <property type="term" value="F:FAD binding"/>
    <property type="evidence" value="ECO:0007669"/>
    <property type="project" value="InterPro"/>
</dbReference>
<evidence type="ECO:0000256" key="4">
    <source>
        <dbReference type="ARBA" id="ARBA00022989"/>
    </source>
</evidence>
<evidence type="ECO:0000256" key="1">
    <source>
        <dbReference type="ARBA" id="ARBA00004167"/>
    </source>
</evidence>
<dbReference type="InterPro" id="IPR016166">
    <property type="entry name" value="FAD-bd_PCMH"/>
</dbReference>
<dbReference type="InterPro" id="IPR016167">
    <property type="entry name" value="FAD-bd_PCMH_sub1"/>
</dbReference>
<keyword evidence="3" id="KW-0812">Transmembrane</keyword>
<keyword evidence="8" id="KW-1185">Reference proteome</keyword>
<dbReference type="GO" id="GO:0000246">
    <property type="term" value="F:Delta24(24-1) sterol reductase activity"/>
    <property type="evidence" value="ECO:0007669"/>
    <property type="project" value="TreeGrafter"/>
</dbReference>
<dbReference type="EC" id="1.3.1.72" evidence="2"/>
<keyword evidence="5" id="KW-0472">Membrane</keyword>
<evidence type="ECO:0000259" key="6">
    <source>
        <dbReference type="PROSITE" id="PS51387"/>
    </source>
</evidence>
<dbReference type="PANTHER" id="PTHR10801:SF10">
    <property type="entry name" value="FAD BINDING DOMAIN PROTEIN (AFU_ORTHOLOGUE AFUA_6G14300)"/>
    <property type="match status" value="1"/>
</dbReference>
<keyword evidence="4" id="KW-1133">Transmembrane helix</keyword>
<name>A0A2D3USS1_9PEZI</name>
<dbReference type="SUPFAM" id="SSF56176">
    <property type="entry name" value="FAD-binding/transporter-associated domain-like"/>
    <property type="match status" value="1"/>
</dbReference>
<dbReference type="Gene3D" id="3.40.462.10">
    <property type="entry name" value="FAD-linked oxidases, C-terminal domain"/>
    <property type="match status" value="1"/>
</dbReference>
<dbReference type="Gene3D" id="3.30.465.10">
    <property type="match status" value="1"/>
</dbReference>
<dbReference type="InterPro" id="IPR016170">
    <property type="entry name" value="Cytok_DH_C_sf"/>
</dbReference>
<dbReference type="Pfam" id="PF01565">
    <property type="entry name" value="FAD_binding_4"/>
    <property type="match status" value="1"/>
</dbReference>
<dbReference type="STRING" id="112498.A0A2D3USS1"/>
<dbReference type="InterPro" id="IPR040165">
    <property type="entry name" value="Diminuto-like"/>
</dbReference>
<reference evidence="7 8" key="1">
    <citation type="submission" date="2016-03" db="EMBL/GenBank/DDBJ databases">
        <authorList>
            <person name="Ploux O."/>
        </authorList>
    </citation>
    <scope>NUCLEOTIDE SEQUENCE [LARGE SCALE GENOMIC DNA]</scope>
    <source>
        <strain evidence="7 8">URUG2</strain>
    </source>
</reference>
<dbReference type="Proteomes" id="UP000225277">
    <property type="component" value="Unassembled WGS sequence"/>
</dbReference>
<dbReference type="GO" id="GO:0005737">
    <property type="term" value="C:cytoplasm"/>
    <property type="evidence" value="ECO:0007669"/>
    <property type="project" value="TreeGrafter"/>
</dbReference>
<dbReference type="Gene3D" id="3.30.43.10">
    <property type="entry name" value="Uridine Diphospho-n-acetylenolpyruvylglucosamine Reductase, domain 2"/>
    <property type="match status" value="1"/>
</dbReference>
<dbReference type="GO" id="GO:0008202">
    <property type="term" value="P:steroid metabolic process"/>
    <property type="evidence" value="ECO:0007669"/>
    <property type="project" value="TreeGrafter"/>
</dbReference>
<evidence type="ECO:0000256" key="3">
    <source>
        <dbReference type="ARBA" id="ARBA00022692"/>
    </source>
</evidence>
<accession>A0A2D3USS1</accession>
<dbReference type="GeneID" id="35606791"/>
<organism evidence="7 8">
    <name type="scientific">Ramularia collo-cygni</name>
    <dbReference type="NCBI Taxonomy" id="112498"/>
    <lineage>
        <taxon>Eukaryota</taxon>
        <taxon>Fungi</taxon>
        <taxon>Dikarya</taxon>
        <taxon>Ascomycota</taxon>
        <taxon>Pezizomycotina</taxon>
        <taxon>Dothideomycetes</taxon>
        <taxon>Dothideomycetidae</taxon>
        <taxon>Mycosphaerellales</taxon>
        <taxon>Mycosphaerellaceae</taxon>
        <taxon>Ramularia</taxon>
    </lineage>
</organism>
<evidence type="ECO:0000313" key="8">
    <source>
        <dbReference type="Proteomes" id="UP000225277"/>
    </source>
</evidence>
<dbReference type="InterPro" id="IPR016169">
    <property type="entry name" value="FAD-bd_PCMH_sub2"/>
</dbReference>
<evidence type="ECO:0000313" key="7">
    <source>
        <dbReference type="EMBL" id="CZT14747.1"/>
    </source>
</evidence>